<dbReference type="KEGG" id="cgo:Corgl_0898"/>
<proteinExistence type="predicted"/>
<dbReference type="RefSeq" id="WP_013708753.1">
    <property type="nucleotide sequence ID" value="NC_015389.1"/>
</dbReference>
<feature type="transmembrane region" description="Helical" evidence="1">
    <location>
        <begin position="40"/>
        <end position="58"/>
    </location>
</feature>
<keyword evidence="1" id="KW-1133">Transmembrane helix</keyword>
<reference evidence="3" key="1">
    <citation type="journal article" date="2013" name="Stand. Genomic Sci.">
        <title>Complete genome sequence of Coriobacterium glomerans type strain (PW2(T)) from the midgut of Pyrrhocoris apterus L. (red soldier bug).</title>
        <authorList>
            <person name="Stackebrandt E."/>
            <person name="Zeytun A."/>
            <person name="Lapidus A."/>
            <person name="Nolan M."/>
            <person name="Lucas S."/>
            <person name="Hammon N."/>
            <person name="Deshpande S."/>
            <person name="Cheng J.F."/>
            <person name="Tapia R."/>
            <person name="Goodwin L.A."/>
            <person name="Pitluck S."/>
            <person name="Liolios K."/>
            <person name="Pagani I."/>
            <person name="Ivanova N."/>
            <person name="Mavromatis K."/>
            <person name="Mikhailova N."/>
            <person name="Huntemann M."/>
            <person name="Pati A."/>
            <person name="Chen A."/>
            <person name="Palaniappan K."/>
            <person name="Chang Y.J."/>
            <person name="Land M."/>
            <person name="Hauser L."/>
            <person name="Rohde M."/>
            <person name="Pukall R."/>
            <person name="Goker M."/>
            <person name="Detter J.C."/>
            <person name="Woyke T."/>
            <person name="Bristow J."/>
            <person name="Eisen J.A."/>
            <person name="Markowitz V."/>
            <person name="Hugenholtz P."/>
            <person name="Kyrpides N.C."/>
            <person name="Klenk H.P."/>
        </authorList>
    </citation>
    <scope>NUCLEOTIDE SEQUENCE</scope>
    <source>
        <strain evidence="3">ATCC 49209 / DSM 20642 / JCM 10262 / PW2</strain>
    </source>
</reference>
<dbReference type="AlphaFoldDB" id="F2N9I1"/>
<dbReference type="HOGENOM" id="CLU_2914680_0_0_11"/>
<dbReference type="Proteomes" id="UP000006851">
    <property type="component" value="Chromosome"/>
</dbReference>
<feature type="transmembrane region" description="Helical" evidence="1">
    <location>
        <begin position="12"/>
        <end position="34"/>
    </location>
</feature>
<gene>
    <name evidence="2" type="ordered locus">Corgl_0898</name>
</gene>
<evidence type="ECO:0000313" key="3">
    <source>
        <dbReference type="Proteomes" id="UP000006851"/>
    </source>
</evidence>
<sequence length="61" mass="6714">MQLTATSELGNYMPKALILPVFAVVIAAGEYMFYRNPCPPWLLLVLGVDLLAALSLVFNML</sequence>
<keyword evidence="1" id="KW-0812">Transmembrane</keyword>
<evidence type="ECO:0000256" key="1">
    <source>
        <dbReference type="SAM" id="Phobius"/>
    </source>
</evidence>
<name>F2N9I1_CORGP</name>
<keyword evidence="3" id="KW-1185">Reference proteome</keyword>
<keyword evidence="1" id="KW-0472">Membrane</keyword>
<organism evidence="2 3">
    <name type="scientific">Coriobacterium glomerans (strain ATCC 49209 / DSM 20642 / JCM 10262 / PW2)</name>
    <dbReference type="NCBI Taxonomy" id="700015"/>
    <lineage>
        <taxon>Bacteria</taxon>
        <taxon>Bacillati</taxon>
        <taxon>Actinomycetota</taxon>
        <taxon>Coriobacteriia</taxon>
        <taxon>Coriobacteriales</taxon>
        <taxon>Coriobacteriaceae</taxon>
        <taxon>Coriobacterium</taxon>
    </lineage>
</organism>
<evidence type="ECO:0000313" key="2">
    <source>
        <dbReference type="EMBL" id="AEB07010.1"/>
    </source>
</evidence>
<dbReference type="EMBL" id="CP002628">
    <property type="protein sequence ID" value="AEB07010.1"/>
    <property type="molecule type" value="Genomic_DNA"/>
</dbReference>
<protein>
    <submittedName>
        <fullName evidence="2">Amino acid permease, putative</fullName>
    </submittedName>
</protein>
<accession>F2N9I1</accession>